<dbReference type="Pfam" id="PF13387">
    <property type="entry name" value="Lnb_N"/>
    <property type="match status" value="1"/>
</dbReference>
<dbReference type="RefSeq" id="WP_095610157.1">
    <property type="nucleotide sequence ID" value="NZ_NMPM01000014.1"/>
</dbReference>
<evidence type="ECO:0000313" key="7">
    <source>
        <dbReference type="Proteomes" id="UP000218332"/>
    </source>
</evidence>
<gene>
    <name evidence="6" type="ORF">CF392_03880</name>
</gene>
<name>A0A2A2I6B9_9GAMM</name>
<sequence>MRPLLLCLCLLPSVCLSATTPSSRIDQLAQSDEWLTLLHYQETTYSDADQSQADDAAFFLSPEGATNPKAELRATLEAIQQPGGGNDHARCRFPARDQWLRRQLNLPARPIDCPDYDTWRSELNTEAVTLVFAASYLNSPSSMFGHTFLRLDPDDTDEAADLLLADTISYAADAEAHDSELMFAYRGIFGGYPGITSVKPYYEKIRLYSDIENRDLWEYRLNLTDQEIDRMLAHAWELAGKNFDYYFFDENCAYRLLALIDVARPGTDLLDRVGTHAIPSDTVRWVVDENLVASVNYRPSSATEVRHAIDSLSEIEQDHVLEMVEGDVMPTARRVRELPARRRAEVLDTTYEYVQFRAREDEWRRERRATLSHALLSERSRIDAEAPRPTAPRPEVRDDQGHDTFRIGLGGGREGNRGFAQLSVRPAYHDLLDPPAGYRPGAQLQFLRLDARFYTGNQELKLEQLTAIEIRSLSVRDRFFSPLSWQVGVGGRRTDTRNGRRVLTPYLEGGVGGSWGQPGELQAFAMATADLEIDDDIARGHNLAPGADLGLLHQGRTVSLMAGLKTKAWLINSQHREDRAYTEVRWHLDRGLSLQARWEREDHFDRMETTWRTGLQLYF</sequence>
<evidence type="ECO:0000259" key="3">
    <source>
        <dbReference type="Pfam" id="PF13387"/>
    </source>
</evidence>
<feature type="domain" description="DUF7840" evidence="4">
    <location>
        <begin position="396"/>
        <end position="618"/>
    </location>
</feature>
<dbReference type="Proteomes" id="UP000218332">
    <property type="component" value="Unassembled WGS sequence"/>
</dbReference>
<dbReference type="AlphaFoldDB" id="A0A2A2I6B9"/>
<protein>
    <submittedName>
        <fullName evidence="6">Uncharacterized protein</fullName>
    </submittedName>
</protein>
<comment type="caution">
    <text evidence="6">The sequence shown here is derived from an EMBL/GenBank/DDBJ whole genome shotgun (WGS) entry which is preliminary data.</text>
</comment>
<feature type="chain" id="PRO_5012810334" evidence="2">
    <location>
        <begin position="19"/>
        <end position="619"/>
    </location>
</feature>
<keyword evidence="2" id="KW-0732">Signal</keyword>
<dbReference type="Pfam" id="PF25225">
    <property type="entry name" value="DUF7843"/>
    <property type="match status" value="1"/>
</dbReference>
<organism evidence="6 7">
    <name type="scientific">Tamilnaduibacter salinus</name>
    <dbReference type="NCBI Taxonomy" id="1484056"/>
    <lineage>
        <taxon>Bacteria</taxon>
        <taxon>Pseudomonadati</taxon>
        <taxon>Pseudomonadota</taxon>
        <taxon>Gammaproteobacteria</taxon>
        <taxon>Pseudomonadales</taxon>
        <taxon>Marinobacteraceae</taxon>
        <taxon>Tamilnaduibacter</taxon>
    </lineage>
</organism>
<keyword evidence="7" id="KW-1185">Reference proteome</keyword>
<proteinExistence type="predicted"/>
<dbReference type="EMBL" id="NMPM01000014">
    <property type="protein sequence ID" value="PAV26824.1"/>
    <property type="molecule type" value="Genomic_DNA"/>
</dbReference>
<reference evidence="6 7" key="1">
    <citation type="submission" date="2017-07" db="EMBL/GenBank/DDBJ databases">
        <title>Tamlnaduibacter salinus (Mi-7) genome sequencing.</title>
        <authorList>
            <person name="Verma A."/>
            <person name="Krishnamurthi S."/>
        </authorList>
    </citation>
    <scope>NUCLEOTIDE SEQUENCE [LARGE SCALE GENOMIC DNA]</scope>
    <source>
        <strain evidence="6 7">Mi-7</strain>
    </source>
</reference>
<feature type="compositionally biased region" description="Basic and acidic residues" evidence="1">
    <location>
        <begin position="394"/>
        <end position="405"/>
    </location>
</feature>
<feature type="region of interest" description="Disordered" evidence="1">
    <location>
        <begin position="379"/>
        <end position="410"/>
    </location>
</feature>
<evidence type="ECO:0000256" key="1">
    <source>
        <dbReference type="SAM" id="MobiDB-lite"/>
    </source>
</evidence>
<evidence type="ECO:0000256" key="2">
    <source>
        <dbReference type="SAM" id="SignalP"/>
    </source>
</evidence>
<dbReference type="InterPro" id="IPR025178">
    <property type="entry name" value="Lnb_N"/>
</dbReference>
<evidence type="ECO:0000313" key="6">
    <source>
        <dbReference type="EMBL" id="PAV26824.1"/>
    </source>
</evidence>
<dbReference type="InterPro" id="IPR057165">
    <property type="entry name" value="DUF7843"/>
</dbReference>
<feature type="domain" description="DUF7843" evidence="5">
    <location>
        <begin position="27"/>
        <end position="103"/>
    </location>
</feature>
<dbReference type="InterPro" id="IPR057162">
    <property type="entry name" value="DUF7840"/>
</dbReference>
<feature type="signal peptide" evidence="2">
    <location>
        <begin position="1"/>
        <end position="18"/>
    </location>
</feature>
<accession>A0A2A2I6B9</accession>
<dbReference type="Pfam" id="PF25222">
    <property type="entry name" value="DUF7840"/>
    <property type="match status" value="1"/>
</dbReference>
<evidence type="ECO:0000259" key="4">
    <source>
        <dbReference type="Pfam" id="PF25222"/>
    </source>
</evidence>
<feature type="domain" description="Lnb N-terminal periplasmic" evidence="3">
    <location>
        <begin position="116"/>
        <end position="287"/>
    </location>
</feature>
<evidence type="ECO:0000259" key="5">
    <source>
        <dbReference type="Pfam" id="PF25225"/>
    </source>
</evidence>